<evidence type="ECO:0000259" key="1">
    <source>
        <dbReference type="PROSITE" id="PS50801"/>
    </source>
</evidence>
<feature type="domain" description="STAS" evidence="1">
    <location>
        <begin position="43"/>
        <end position="130"/>
    </location>
</feature>
<dbReference type="InterPro" id="IPR036513">
    <property type="entry name" value="STAS_dom_sf"/>
</dbReference>
<evidence type="ECO:0000313" key="2">
    <source>
        <dbReference type="EMBL" id="TLS66293.1"/>
    </source>
</evidence>
<dbReference type="Proteomes" id="UP000306585">
    <property type="component" value="Unassembled WGS sequence"/>
</dbReference>
<dbReference type="InterPro" id="IPR058548">
    <property type="entry name" value="MlaB-like_STAS"/>
</dbReference>
<dbReference type="EMBL" id="VBRY01000010">
    <property type="protein sequence ID" value="TLS66293.1"/>
    <property type="molecule type" value="Genomic_DNA"/>
</dbReference>
<dbReference type="AlphaFoldDB" id="A0A5R9GPG4"/>
<dbReference type="PANTHER" id="PTHR35849">
    <property type="entry name" value="BLR2341 PROTEIN"/>
    <property type="match status" value="1"/>
</dbReference>
<keyword evidence="3" id="KW-1185">Reference proteome</keyword>
<dbReference type="SUPFAM" id="SSF52091">
    <property type="entry name" value="SpoIIaa-like"/>
    <property type="match status" value="1"/>
</dbReference>
<organism evidence="2 3">
    <name type="scientific">Mariprofundus erugo</name>
    <dbReference type="NCBI Taxonomy" id="2528639"/>
    <lineage>
        <taxon>Bacteria</taxon>
        <taxon>Pseudomonadati</taxon>
        <taxon>Pseudomonadota</taxon>
        <taxon>Candidatius Mariprofundia</taxon>
        <taxon>Mariprofundales</taxon>
        <taxon>Mariprofundaceae</taxon>
        <taxon>Mariprofundus</taxon>
    </lineage>
</organism>
<accession>A0A5R9GPG4</accession>
<dbReference type="Gene3D" id="3.30.750.24">
    <property type="entry name" value="STAS domain"/>
    <property type="match status" value="1"/>
</dbReference>
<name>A0A5R9GPG4_9PROT</name>
<gene>
    <name evidence="2" type="ORF">FEF65_10795</name>
</gene>
<dbReference type="PROSITE" id="PS50801">
    <property type="entry name" value="STAS"/>
    <property type="match status" value="1"/>
</dbReference>
<dbReference type="PANTHER" id="PTHR35849:SF2">
    <property type="entry name" value="BLR2341 PROTEIN"/>
    <property type="match status" value="1"/>
</dbReference>
<protein>
    <submittedName>
        <fullName evidence="2">STAS domain-containing protein</fullName>
    </submittedName>
</protein>
<dbReference type="InterPro" id="IPR052746">
    <property type="entry name" value="MlaB_ABC_Transporter"/>
</dbReference>
<dbReference type="RefSeq" id="WP_138239824.1">
    <property type="nucleotide sequence ID" value="NZ_VBRY01000010.1"/>
</dbReference>
<comment type="caution">
    <text evidence="2">The sequence shown here is derived from an EMBL/GenBank/DDBJ whole genome shotgun (WGS) entry which is preliminary data.</text>
</comment>
<evidence type="ECO:0000313" key="3">
    <source>
        <dbReference type="Proteomes" id="UP000306585"/>
    </source>
</evidence>
<reference evidence="2 3" key="1">
    <citation type="journal article" date="2019" name="Appl. Environ. Microbiol.">
        <title>Environmental Evidence and Genomic Insight of Iron-oxidizing Bacteria Preference Towards More Corrosion Resistant Stainless Steel at Higher Salinities.</title>
        <authorList>
            <person name="Garrison C.E."/>
            <person name="Price K.A."/>
            <person name="Field E.K."/>
        </authorList>
    </citation>
    <scope>NUCLEOTIDE SEQUENCE [LARGE SCALE GENOMIC DNA]</scope>
    <source>
        <strain evidence="2 3">P3</strain>
    </source>
</reference>
<dbReference type="InterPro" id="IPR002645">
    <property type="entry name" value="STAS_dom"/>
</dbReference>
<sequence>MTDEAVKNPTAQADSNDPIAWIISAPAGDEATPDQDQPLSGNIVLEGSLGIAEVEALHQRMTRILQANVDITISTEQLSRVDAAGAQLLYAFVREVRQRGLPLKWTSVSDALLEALNALGLNDHMGIEAQ</sequence>
<dbReference type="Pfam" id="PF13466">
    <property type="entry name" value="STAS_2"/>
    <property type="match status" value="1"/>
</dbReference>
<proteinExistence type="predicted"/>